<proteinExistence type="predicted"/>
<evidence type="ECO:0000313" key="3">
    <source>
        <dbReference type="Proteomes" id="UP000199111"/>
    </source>
</evidence>
<feature type="domain" description="DinB-like" evidence="1">
    <location>
        <begin position="25"/>
        <end position="176"/>
    </location>
</feature>
<evidence type="ECO:0000313" key="2">
    <source>
        <dbReference type="EMBL" id="SFK15792.1"/>
    </source>
</evidence>
<dbReference type="SUPFAM" id="SSF109854">
    <property type="entry name" value="DinB/YfiT-like putative metalloenzymes"/>
    <property type="match status" value="1"/>
</dbReference>
<dbReference type="Pfam" id="PF12867">
    <property type="entry name" value="DinB_2"/>
    <property type="match status" value="1"/>
</dbReference>
<gene>
    <name evidence="2" type="ORF">SAMN05216275_118129</name>
</gene>
<evidence type="ECO:0000259" key="1">
    <source>
        <dbReference type="Pfam" id="PF12867"/>
    </source>
</evidence>
<name>A0A1I3X7P4_9ACTN</name>
<dbReference type="Gene3D" id="1.20.120.450">
    <property type="entry name" value="dinb family like domain"/>
    <property type="match status" value="1"/>
</dbReference>
<reference evidence="3" key="1">
    <citation type="submission" date="2016-10" db="EMBL/GenBank/DDBJ databases">
        <authorList>
            <person name="Varghese N."/>
            <person name="Submissions S."/>
        </authorList>
    </citation>
    <scope>NUCLEOTIDE SEQUENCE [LARGE SCALE GENOMIC DNA]</scope>
    <source>
        <strain evidence="3">CGMCC 4.2126</strain>
    </source>
</reference>
<dbReference type="InterPro" id="IPR034660">
    <property type="entry name" value="DinB/YfiT-like"/>
</dbReference>
<dbReference type="EMBL" id="FOQY01000018">
    <property type="protein sequence ID" value="SFK15792.1"/>
    <property type="molecule type" value="Genomic_DNA"/>
</dbReference>
<keyword evidence="3" id="KW-1185">Reference proteome</keyword>
<protein>
    <submittedName>
        <fullName evidence="2">DinB superfamily protein</fullName>
    </submittedName>
</protein>
<organism evidence="2 3">
    <name type="scientific">Streptosporangium canum</name>
    <dbReference type="NCBI Taxonomy" id="324952"/>
    <lineage>
        <taxon>Bacteria</taxon>
        <taxon>Bacillati</taxon>
        <taxon>Actinomycetota</taxon>
        <taxon>Actinomycetes</taxon>
        <taxon>Streptosporangiales</taxon>
        <taxon>Streptosporangiaceae</taxon>
        <taxon>Streptosporangium</taxon>
    </lineage>
</organism>
<dbReference type="Proteomes" id="UP000199111">
    <property type="component" value="Unassembled WGS sequence"/>
</dbReference>
<dbReference type="AlphaFoldDB" id="A0A1I3X7P4"/>
<dbReference type="InterPro" id="IPR024775">
    <property type="entry name" value="DinB-like"/>
</dbReference>
<accession>A0A1I3X7P4</accession>
<sequence length="187" mass="20997">MEAQAGTLPDSLPMTVPRVDLLTRQLDTAWALFEYHLEDLDDAQCLWEPAAGCWTVHRQDDGRWTADWQVPEPDPVPTLTIGWLTWHIGFWWTTTLGHCFGDGAPPREEITWPGGATAAADWLRGLRDDWRARLSELTDADLDSTDRTAGLWGQDETLANVAGWVSVELTKNVAEIGYVRHLYAARA</sequence>